<gene>
    <name evidence="2" type="ORF">GCM10010954_10450</name>
</gene>
<feature type="domain" description="N-acetyltransferase" evidence="1">
    <location>
        <begin position="19"/>
        <end position="162"/>
    </location>
</feature>
<dbReference type="SUPFAM" id="SSF55729">
    <property type="entry name" value="Acyl-CoA N-acyltransferases (Nat)"/>
    <property type="match status" value="1"/>
</dbReference>
<protein>
    <submittedName>
        <fullName evidence="2">Acetyltransferase</fullName>
    </submittedName>
</protein>
<dbReference type="EMBL" id="BMEL01000001">
    <property type="protein sequence ID" value="GGF13632.1"/>
    <property type="molecule type" value="Genomic_DNA"/>
</dbReference>
<dbReference type="InterPro" id="IPR016181">
    <property type="entry name" value="Acyl_CoA_acyltransferase"/>
</dbReference>
<evidence type="ECO:0000313" key="3">
    <source>
        <dbReference type="Proteomes" id="UP000660110"/>
    </source>
</evidence>
<dbReference type="GO" id="GO:0016747">
    <property type="term" value="F:acyltransferase activity, transferring groups other than amino-acyl groups"/>
    <property type="evidence" value="ECO:0007669"/>
    <property type="project" value="InterPro"/>
</dbReference>
<evidence type="ECO:0000259" key="1">
    <source>
        <dbReference type="PROSITE" id="PS51186"/>
    </source>
</evidence>
<name>A0A917EVT2_HALAA</name>
<dbReference type="PROSITE" id="PS51186">
    <property type="entry name" value="GNAT"/>
    <property type="match status" value="1"/>
</dbReference>
<comment type="caution">
    <text evidence="2">The sequence shown here is derived from an EMBL/GenBank/DDBJ whole genome shotgun (WGS) entry which is preliminary data.</text>
</comment>
<sequence length="162" mass="19351">MIILQEAKAEEEYILHNLMQFYIYEFSKYIPSIQLEDDGSYQWFNLDKYWQNDHFHAYFIKHYEELIGFALLESQSENQPNTIEEFFIVGKYHGQGFGKIAATQLFNKYPGAWSVHQMEKNKPSQAFWKKVISRLTEGYFVETVEQGKHIQEFHTNSFKKAK</sequence>
<evidence type="ECO:0000313" key="2">
    <source>
        <dbReference type="EMBL" id="GGF13632.1"/>
    </source>
</evidence>
<dbReference type="AlphaFoldDB" id="A0A917EVT2"/>
<organism evidence="2 3">
    <name type="scientific">Halobacillus andaensis</name>
    <dbReference type="NCBI Taxonomy" id="1176239"/>
    <lineage>
        <taxon>Bacteria</taxon>
        <taxon>Bacillati</taxon>
        <taxon>Bacillota</taxon>
        <taxon>Bacilli</taxon>
        <taxon>Bacillales</taxon>
        <taxon>Bacillaceae</taxon>
        <taxon>Halobacillus</taxon>
    </lineage>
</organism>
<dbReference type="RefSeq" id="WP_188376388.1">
    <property type="nucleotide sequence ID" value="NZ_BMEL01000001.1"/>
</dbReference>
<dbReference type="Proteomes" id="UP000660110">
    <property type="component" value="Unassembled WGS sequence"/>
</dbReference>
<dbReference type="Gene3D" id="3.40.630.30">
    <property type="match status" value="1"/>
</dbReference>
<accession>A0A917EVT2</accession>
<reference evidence="2" key="1">
    <citation type="journal article" date="2014" name="Int. J. Syst. Evol. Microbiol.">
        <title>Complete genome sequence of Corynebacterium casei LMG S-19264T (=DSM 44701T), isolated from a smear-ripened cheese.</title>
        <authorList>
            <consortium name="US DOE Joint Genome Institute (JGI-PGF)"/>
            <person name="Walter F."/>
            <person name="Albersmeier A."/>
            <person name="Kalinowski J."/>
            <person name="Ruckert C."/>
        </authorList>
    </citation>
    <scope>NUCLEOTIDE SEQUENCE</scope>
    <source>
        <strain evidence="2">CGMCC 1.12153</strain>
    </source>
</reference>
<dbReference type="Pfam" id="PF00583">
    <property type="entry name" value="Acetyltransf_1"/>
    <property type="match status" value="1"/>
</dbReference>
<proteinExistence type="predicted"/>
<dbReference type="InterPro" id="IPR000182">
    <property type="entry name" value="GNAT_dom"/>
</dbReference>
<keyword evidence="3" id="KW-1185">Reference proteome</keyword>
<reference evidence="2" key="2">
    <citation type="submission" date="2020-09" db="EMBL/GenBank/DDBJ databases">
        <authorList>
            <person name="Sun Q."/>
            <person name="Zhou Y."/>
        </authorList>
    </citation>
    <scope>NUCLEOTIDE SEQUENCE</scope>
    <source>
        <strain evidence="2">CGMCC 1.12153</strain>
    </source>
</reference>